<evidence type="ECO:0000256" key="1">
    <source>
        <dbReference type="SAM" id="Phobius"/>
    </source>
</evidence>
<dbReference type="Proteomes" id="UP000664398">
    <property type="component" value="Unassembled WGS sequence"/>
</dbReference>
<keyword evidence="3" id="KW-1185">Reference proteome</keyword>
<dbReference type="Pfam" id="PF13787">
    <property type="entry name" value="HXXEE"/>
    <property type="match status" value="1"/>
</dbReference>
<sequence length="159" mass="17091">MNPRGPAHLFLAWAVHDVEEAIAFPGTCGSLADTTGIEALRLDQRQSWLAVGLMGVLAAFACRRGRTSEVRSRLYRATVAGLHAHVATHLLASLLQRSYTAGVATALPVMLPGAESARREIRDSGRPLRTRDYLAGAALLIPAALACQVLARVLIRRSE</sequence>
<dbReference type="InterPro" id="IPR025671">
    <property type="entry name" value="HXXEE"/>
</dbReference>
<name>A0A939RYG1_9MICO</name>
<keyword evidence="1" id="KW-1133">Transmembrane helix</keyword>
<organism evidence="2 3">
    <name type="scientific">Leucobacter ruminantium</name>
    <dbReference type="NCBI Taxonomy" id="1289170"/>
    <lineage>
        <taxon>Bacteria</taxon>
        <taxon>Bacillati</taxon>
        <taxon>Actinomycetota</taxon>
        <taxon>Actinomycetes</taxon>
        <taxon>Micrococcales</taxon>
        <taxon>Microbacteriaceae</taxon>
        <taxon>Leucobacter</taxon>
    </lineage>
</organism>
<comment type="caution">
    <text evidence="2">The sequence shown here is derived from an EMBL/GenBank/DDBJ whole genome shotgun (WGS) entry which is preliminary data.</text>
</comment>
<gene>
    <name evidence="2" type="ORF">J4H91_10145</name>
</gene>
<protein>
    <submittedName>
        <fullName evidence="2">HXXEE domain-containing protein</fullName>
    </submittedName>
</protein>
<dbReference type="AlphaFoldDB" id="A0A939RYG1"/>
<accession>A0A939RYG1</accession>
<evidence type="ECO:0000313" key="2">
    <source>
        <dbReference type="EMBL" id="MBO1805673.1"/>
    </source>
</evidence>
<reference evidence="2" key="1">
    <citation type="submission" date="2021-03" db="EMBL/GenBank/DDBJ databases">
        <title>Leucobacter chromiisoli sp. nov., isolated from chromium-containing soil of chemical plant.</title>
        <authorList>
            <person name="Xu Z."/>
        </authorList>
    </citation>
    <scope>NUCLEOTIDE SEQUENCE</scope>
    <source>
        <strain evidence="2">A2</strain>
    </source>
</reference>
<keyword evidence="1" id="KW-0472">Membrane</keyword>
<dbReference type="RefSeq" id="WP_208046148.1">
    <property type="nucleotide sequence ID" value="NZ_JAGDYL010000017.1"/>
</dbReference>
<feature type="transmembrane region" description="Helical" evidence="1">
    <location>
        <begin position="133"/>
        <end position="155"/>
    </location>
</feature>
<evidence type="ECO:0000313" key="3">
    <source>
        <dbReference type="Proteomes" id="UP000664398"/>
    </source>
</evidence>
<proteinExistence type="predicted"/>
<keyword evidence="1" id="KW-0812">Transmembrane</keyword>
<dbReference type="EMBL" id="JAGDYL010000017">
    <property type="protein sequence ID" value="MBO1805673.1"/>
    <property type="molecule type" value="Genomic_DNA"/>
</dbReference>